<dbReference type="RefSeq" id="WP_012632608.1">
    <property type="nucleotide sequence ID" value="NC_011891.1"/>
</dbReference>
<protein>
    <submittedName>
        <fullName evidence="1">Uncharacterized protein</fullName>
    </submittedName>
</protein>
<dbReference type="HOGENOM" id="CLU_2448184_0_0_7"/>
<accession>B8JGG3</accession>
<proteinExistence type="predicted"/>
<dbReference type="EMBL" id="CP001359">
    <property type="protein sequence ID" value="ACL64634.1"/>
    <property type="molecule type" value="Genomic_DNA"/>
</dbReference>
<dbReference type="KEGG" id="acp:A2cp1_1290"/>
<sequence length="89" mass="9478">MTIPAQQIFATARGACDLLGITNVRELGEFALMVAGVIAICRQLSKKNLRAAIAGESSVPTGRPQHSARARSQKKDAVMSLGIMLLKKT</sequence>
<organism evidence="1 2">
    <name type="scientific">Anaeromyxobacter dehalogenans (strain ATCC BAA-258 / DSM 21875 / 2CP-1)</name>
    <dbReference type="NCBI Taxonomy" id="455488"/>
    <lineage>
        <taxon>Bacteria</taxon>
        <taxon>Pseudomonadati</taxon>
        <taxon>Myxococcota</taxon>
        <taxon>Myxococcia</taxon>
        <taxon>Myxococcales</taxon>
        <taxon>Cystobacterineae</taxon>
        <taxon>Anaeromyxobacteraceae</taxon>
        <taxon>Anaeromyxobacter</taxon>
    </lineage>
</organism>
<evidence type="ECO:0000313" key="2">
    <source>
        <dbReference type="Proteomes" id="UP000007089"/>
    </source>
</evidence>
<gene>
    <name evidence="1" type="ordered locus">A2cp1_1290</name>
</gene>
<keyword evidence="2" id="KW-1185">Reference proteome</keyword>
<dbReference type="Proteomes" id="UP000007089">
    <property type="component" value="Chromosome"/>
</dbReference>
<dbReference type="AlphaFoldDB" id="B8JGG3"/>
<reference evidence="1" key="1">
    <citation type="submission" date="2009-01" db="EMBL/GenBank/DDBJ databases">
        <title>Complete sequence of Anaeromyxobacter dehalogenans 2CP-1.</title>
        <authorList>
            <consortium name="US DOE Joint Genome Institute"/>
            <person name="Lucas S."/>
            <person name="Copeland A."/>
            <person name="Lapidus A."/>
            <person name="Glavina del Rio T."/>
            <person name="Dalin E."/>
            <person name="Tice H."/>
            <person name="Bruce D."/>
            <person name="Goodwin L."/>
            <person name="Pitluck S."/>
            <person name="Saunders E."/>
            <person name="Brettin T."/>
            <person name="Detter J.C."/>
            <person name="Han C."/>
            <person name="Larimer F."/>
            <person name="Land M."/>
            <person name="Hauser L."/>
            <person name="Kyrpides N."/>
            <person name="Ovchinnikova G."/>
            <person name="Beliaev A.S."/>
            <person name="Richardson P."/>
        </authorList>
    </citation>
    <scope>NUCLEOTIDE SEQUENCE</scope>
    <source>
        <strain evidence="1">2CP-1</strain>
    </source>
</reference>
<evidence type="ECO:0000313" key="1">
    <source>
        <dbReference type="EMBL" id="ACL64634.1"/>
    </source>
</evidence>
<name>B8JGG3_ANAD2</name>